<dbReference type="Proteomes" id="UP000053599">
    <property type="component" value="Unassembled WGS sequence"/>
</dbReference>
<organism evidence="4 5">
    <name type="scientific">Exophiala sideris</name>
    <dbReference type="NCBI Taxonomy" id="1016849"/>
    <lineage>
        <taxon>Eukaryota</taxon>
        <taxon>Fungi</taxon>
        <taxon>Dikarya</taxon>
        <taxon>Ascomycota</taxon>
        <taxon>Pezizomycotina</taxon>
        <taxon>Eurotiomycetes</taxon>
        <taxon>Chaetothyriomycetidae</taxon>
        <taxon>Chaetothyriales</taxon>
        <taxon>Herpotrichiellaceae</taxon>
        <taxon>Exophiala</taxon>
    </lineage>
</organism>
<proteinExistence type="predicted"/>
<dbReference type="InterPro" id="IPR002563">
    <property type="entry name" value="Flavin_Rdtase-like_dom"/>
</dbReference>
<keyword evidence="1" id="KW-0560">Oxidoreductase</keyword>
<evidence type="ECO:0000256" key="2">
    <source>
        <dbReference type="SAM" id="MobiDB-lite"/>
    </source>
</evidence>
<protein>
    <recommendedName>
        <fullName evidence="3">Flavin reductase like domain-containing protein</fullName>
    </recommendedName>
</protein>
<dbReference type="SMART" id="SM00903">
    <property type="entry name" value="Flavin_Reduct"/>
    <property type="match status" value="1"/>
</dbReference>
<dbReference type="SUPFAM" id="SSF50475">
    <property type="entry name" value="FMN-binding split barrel"/>
    <property type="match status" value="1"/>
</dbReference>
<feature type="domain" description="Flavin reductase like" evidence="3">
    <location>
        <begin position="109"/>
        <end position="297"/>
    </location>
</feature>
<feature type="compositionally biased region" description="Polar residues" evidence="2">
    <location>
        <begin position="64"/>
        <end position="83"/>
    </location>
</feature>
<dbReference type="OrthoDB" id="2015405at2759"/>
<dbReference type="InterPro" id="IPR012349">
    <property type="entry name" value="Split_barrel_FMN-bd"/>
</dbReference>
<evidence type="ECO:0000259" key="3">
    <source>
        <dbReference type="SMART" id="SM00903"/>
    </source>
</evidence>
<dbReference type="AlphaFoldDB" id="A0A0D1XBC7"/>
<dbReference type="PANTHER" id="PTHR30466:SF1">
    <property type="entry name" value="FMN REDUCTASE (NADH) RUTF"/>
    <property type="match status" value="1"/>
</dbReference>
<dbReference type="GO" id="GO:0010181">
    <property type="term" value="F:FMN binding"/>
    <property type="evidence" value="ECO:0007669"/>
    <property type="project" value="InterPro"/>
</dbReference>
<feature type="region of interest" description="Disordered" evidence="2">
    <location>
        <begin position="319"/>
        <end position="341"/>
    </location>
</feature>
<dbReference type="GO" id="GO:0042602">
    <property type="term" value="F:riboflavin reductase (NADPH) activity"/>
    <property type="evidence" value="ECO:0007669"/>
    <property type="project" value="TreeGrafter"/>
</dbReference>
<evidence type="ECO:0000313" key="4">
    <source>
        <dbReference type="EMBL" id="KIV85206.1"/>
    </source>
</evidence>
<dbReference type="Pfam" id="PF01613">
    <property type="entry name" value="Flavin_Reduct"/>
    <property type="match status" value="1"/>
</dbReference>
<reference evidence="4 5" key="1">
    <citation type="submission" date="2015-01" db="EMBL/GenBank/DDBJ databases">
        <title>The Genome Sequence of Exophiala sideris CBS121828.</title>
        <authorList>
            <consortium name="The Broad Institute Genomics Platform"/>
            <person name="Cuomo C."/>
            <person name="de Hoog S."/>
            <person name="Gorbushina A."/>
            <person name="Stielow B."/>
            <person name="Teixiera M."/>
            <person name="Abouelleil A."/>
            <person name="Chapman S.B."/>
            <person name="Priest M."/>
            <person name="Young S.K."/>
            <person name="Wortman J."/>
            <person name="Nusbaum C."/>
            <person name="Birren B."/>
        </authorList>
    </citation>
    <scope>NUCLEOTIDE SEQUENCE [LARGE SCALE GENOMIC DNA]</scope>
    <source>
        <strain evidence="4 5">CBS 121828</strain>
    </source>
</reference>
<dbReference type="Gene3D" id="2.30.110.10">
    <property type="entry name" value="Electron Transport, Fmn-binding Protein, Chain A"/>
    <property type="match status" value="1"/>
</dbReference>
<evidence type="ECO:0000256" key="1">
    <source>
        <dbReference type="ARBA" id="ARBA00023002"/>
    </source>
</evidence>
<dbReference type="EMBL" id="KN846951">
    <property type="protein sequence ID" value="KIV85206.1"/>
    <property type="molecule type" value="Genomic_DNA"/>
</dbReference>
<name>A0A0D1XBC7_9EURO</name>
<dbReference type="STRING" id="1016849.A0A0D1XBC7"/>
<feature type="region of interest" description="Disordered" evidence="2">
    <location>
        <begin position="64"/>
        <end position="90"/>
    </location>
</feature>
<dbReference type="PANTHER" id="PTHR30466">
    <property type="entry name" value="FLAVIN REDUCTASE"/>
    <property type="match status" value="1"/>
</dbReference>
<dbReference type="HOGENOM" id="CLU_813896_0_0_1"/>
<sequence>MLSNASFGKFARLAYTASRPYKTNFSPQEFQQLCRARLKRHGYKKPGLTRAQVARSFSTYSASLDSRQQASTTETVTDGTKNSQDAHPDRISHVTSGRQLLADKVRRIMRKVPHPVAVITATDTTASPSGGPKAWRGATVSSLNTVTLVPYPVISFNINKVSSTLDAIYATGQFNVHFLSSNSYGRMIASKFARGNASSPFHDKHGNLERFAPQEEAGQVSTAAGPPIIAPKVLNRRTYMAPIRLHCMLMREKVVGIGDHLVVFGRVVRTFYQPDYFRADGPGETPVLVYADGNYNVCAKRRLSDTVFKHVHVTNHVKEQAGGSANAPVDEESGVRPCPGS</sequence>
<dbReference type="InterPro" id="IPR050268">
    <property type="entry name" value="NADH-dep_flavin_reductase"/>
</dbReference>
<evidence type="ECO:0000313" key="5">
    <source>
        <dbReference type="Proteomes" id="UP000053599"/>
    </source>
</evidence>
<gene>
    <name evidence="4" type="ORF">PV11_00930</name>
</gene>
<accession>A0A0D1XBC7</accession>